<comment type="caution">
    <text evidence="3">The sequence shown here is derived from an EMBL/GenBank/DDBJ whole genome shotgun (WGS) entry which is preliminary data.</text>
</comment>
<organism evidence="3 4">
    <name type="scientific">Cerina litoralis</name>
    <dbReference type="NCBI Taxonomy" id="2874477"/>
    <lineage>
        <taxon>Bacteria</taxon>
        <taxon>Pseudomonadati</taxon>
        <taxon>Bacteroidota</taxon>
        <taxon>Flavobacteriia</taxon>
        <taxon>Flavobacteriales</taxon>
        <taxon>Flavobacteriaceae</taxon>
        <taxon>Cerina</taxon>
    </lineage>
</organism>
<dbReference type="AlphaFoldDB" id="A0AAE3JPJ1"/>
<evidence type="ECO:0000259" key="2">
    <source>
        <dbReference type="PROSITE" id="PS51898"/>
    </source>
</evidence>
<dbReference type="InterPro" id="IPR050090">
    <property type="entry name" value="Tyrosine_recombinase_XerCD"/>
</dbReference>
<dbReference type="Proteomes" id="UP001200642">
    <property type="component" value="Unassembled WGS sequence"/>
</dbReference>
<evidence type="ECO:0000313" key="3">
    <source>
        <dbReference type="EMBL" id="MCG2460829.1"/>
    </source>
</evidence>
<dbReference type="PROSITE" id="PS51898">
    <property type="entry name" value="TYR_RECOMBINASE"/>
    <property type="match status" value="1"/>
</dbReference>
<feature type="domain" description="Tyr recombinase" evidence="2">
    <location>
        <begin position="91"/>
        <end position="267"/>
    </location>
</feature>
<dbReference type="InterPro" id="IPR011010">
    <property type="entry name" value="DNA_brk_join_enz"/>
</dbReference>
<dbReference type="PANTHER" id="PTHR30349">
    <property type="entry name" value="PHAGE INTEGRASE-RELATED"/>
    <property type="match status" value="1"/>
</dbReference>
<dbReference type="InterPro" id="IPR004107">
    <property type="entry name" value="Integrase_SAM-like_N"/>
</dbReference>
<sequence length="276" mass="32248">MERSIELSGKSQSTLTNYARCLSHMVLHFNCSPLELDREQVLDYLHHLKRRYRTPSDSFFKHTVYGLRYLYRVYDLPEHHVALPSIERPKKLPVVLSREETRLLLRTPKLHKHRLLLALLYGCGLRNAELRNLYIKDVDMDRKQLHIRQGKGRKDRYVPLCDLLVRGIRIYLAAEHPVQWLFNGNDREGNPVGLSANGVQWVVKQARQQSGIRKEVTTHGLRHIYATHLLEMGMDIMSLKDLLGHVDIQTTMVYLHVSQLSERTVFSPLEKLYGPR</sequence>
<accession>A0AAE3JPJ1</accession>
<protein>
    <submittedName>
        <fullName evidence="3">Site-specific integrase</fullName>
    </submittedName>
</protein>
<reference evidence="3" key="1">
    <citation type="submission" date="2023-02" db="EMBL/GenBank/DDBJ databases">
        <title>Genome of Flavobacteriaceae gen. nov. sp. strain F89.</title>
        <authorList>
            <person name="Wang Y."/>
        </authorList>
    </citation>
    <scope>NUCLEOTIDE SEQUENCE</scope>
    <source>
        <strain evidence="3">F89</strain>
    </source>
</reference>
<dbReference type="GO" id="GO:0003677">
    <property type="term" value="F:DNA binding"/>
    <property type="evidence" value="ECO:0007669"/>
    <property type="project" value="InterPro"/>
</dbReference>
<keyword evidence="1" id="KW-0233">DNA recombination</keyword>
<name>A0AAE3JPJ1_9FLAO</name>
<dbReference type="InterPro" id="IPR002104">
    <property type="entry name" value="Integrase_catalytic"/>
</dbReference>
<dbReference type="Pfam" id="PF13495">
    <property type="entry name" value="Phage_int_SAM_4"/>
    <property type="match status" value="1"/>
</dbReference>
<dbReference type="SUPFAM" id="SSF56349">
    <property type="entry name" value="DNA breaking-rejoining enzymes"/>
    <property type="match status" value="1"/>
</dbReference>
<evidence type="ECO:0000313" key="4">
    <source>
        <dbReference type="Proteomes" id="UP001200642"/>
    </source>
</evidence>
<dbReference type="EMBL" id="JAIRBC010000011">
    <property type="protein sequence ID" value="MCG2460829.1"/>
    <property type="molecule type" value="Genomic_DNA"/>
</dbReference>
<dbReference type="GO" id="GO:0015074">
    <property type="term" value="P:DNA integration"/>
    <property type="evidence" value="ECO:0007669"/>
    <property type="project" value="InterPro"/>
</dbReference>
<keyword evidence="4" id="KW-1185">Reference proteome</keyword>
<dbReference type="Pfam" id="PF00589">
    <property type="entry name" value="Phage_integrase"/>
    <property type="match status" value="1"/>
</dbReference>
<dbReference type="InterPro" id="IPR013762">
    <property type="entry name" value="Integrase-like_cat_sf"/>
</dbReference>
<dbReference type="GO" id="GO:0006310">
    <property type="term" value="P:DNA recombination"/>
    <property type="evidence" value="ECO:0007669"/>
    <property type="project" value="UniProtKB-KW"/>
</dbReference>
<dbReference type="PANTHER" id="PTHR30349:SF64">
    <property type="entry name" value="PROPHAGE INTEGRASE INTD-RELATED"/>
    <property type="match status" value="1"/>
</dbReference>
<dbReference type="Gene3D" id="1.10.443.10">
    <property type="entry name" value="Intergrase catalytic core"/>
    <property type="match status" value="1"/>
</dbReference>
<gene>
    <name evidence="3" type="ORF">K8352_08715</name>
</gene>
<dbReference type="RefSeq" id="WP_317901979.1">
    <property type="nucleotide sequence ID" value="NZ_JAIRBC010000011.1"/>
</dbReference>
<evidence type="ECO:0000256" key="1">
    <source>
        <dbReference type="ARBA" id="ARBA00023172"/>
    </source>
</evidence>
<proteinExistence type="predicted"/>